<accession>A0A2S0WGI5</accession>
<proteinExistence type="predicted"/>
<dbReference type="KEGG" id="clia:C3E79_10690"/>
<gene>
    <name evidence="1" type="ORF">C3E79_10690</name>
</gene>
<sequence length="324" mass="34436">MRRARAALGATVLAASVFLLSGCQTQPIDNVSTYSSVAPPLGVTPTPAANPTEVEATEMRVSQALEPSSIDVYVALGDSYASMGSASGEEADSSFCAQSKDNYPHELARRLGRSVEFVDASCQGSTTENIAGPRIVEDEDLTIEPQLNKLRSDADLVTLSLGGNDMDFAGIARCLGAMLAGEDRDCSAEYAAPTAQRLAELPIKLSKVHSEIKKKAPGAIVVVTGYVPLISLEQECDVTKVIGRDGVEWGLWLTAAINNIVKQTAEANGAIFVLPEEVEKHSTCASARQRWVAVDGKDTNSYPAHPTPRGQREMAKTIESVIEG</sequence>
<dbReference type="RefSeq" id="WP_108404888.1">
    <property type="nucleotide sequence ID" value="NZ_CP026948.1"/>
</dbReference>
<dbReference type="AlphaFoldDB" id="A0A2S0WGI5"/>
<name>A0A2S0WGI5_9CORY</name>
<dbReference type="GO" id="GO:0004806">
    <property type="term" value="F:triacylglycerol lipase activity"/>
    <property type="evidence" value="ECO:0007669"/>
    <property type="project" value="TreeGrafter"/>
</dbReference>
<dbReference type="InterPro" id="IPR013830">
    <property type="entry name" value="SGNH_hydro"/>
</dbReference>
<dbReference type="InterPro" id="IPR036514">
    <property type="entry name" value="SGNH_hydro_sf"/>
</dbReference>
<keyword evidence="2" id="KW-1185">Reference proteome</keyword>
<reference evidence="2" key="1">
    <citation type="submission" date="2018-01" db="EMBL/GenBank/DDBJ databases">
        <authorList>
            <person name="Li J."/>
        </authorList>
    </citation>
    <scope>NUCLEOTIDE SEQUENCE [LARGE SCALE GENOMIC DNA]</scope>
    <source>
        <strain evidence="2">2184</strain>
    </source>
</reference>
<dbReference type="Pfam" id="PF13472">
    <property type="entry name" value="Lipase_GDSL_2"/>
    <property type="match status" value="1"/>
</dbReference>
<dbReference type="Gene3D" id="3.40.50.1110">
    <property type="entry name" value="SGNH hydrolase"/>
    <property type="match status" value="1"/>
</dbReference>
<organism evidence="1 2">
    <name type="scientific">Corynebacterium liangguodongii</name>
    <dbReference type="NCBI Taxonomy" id="2079535"/>
    <lineage>
        <taxon>Bacteria</taxon>
        <taxon>Bacillati</taxon>
        <taxon>Actinomycetota</taxon>
        <taxon>Actinomycetes</taxon>
        <taxon>Mycobacteriales</taxon>
        <taxon>Corynebacteriaceae</taxon>
        <taxon>Corynebacterium</taxon>
    </lineage>
</organism>
<dbReference type="EMBL" id="CP026948">
    <property type="protein sequence ID" value="AWB84880.1"/>
    <property type="molecule type" value="Genomic_DNA"/>
</dbReference>
<dbReference type="CDD" id="cd01823">
    <property type="entry name" value="SEST_like"/>
    <property type="match status" value="1"/>
</dbReference>
<evidence type="ECO:0000313" key="2">
    <source>
        <dbReference type="Proteomes" id="UP000244754"/>
    </source>
</evidence>
<dbReference type="GO" id="GO:0019433">
    <property type="term" value="P:triglyceride catabolic process"/>
    <property type="evidence" value="ECO:0007669"/>
    <property type="project" value="TreeGrafter"/>
</dbReference>
<keyword evidence="1" id="KW-0378">Hydrolase</keyword>
<dbReference type="PROSITE" id="PS51257">
    <property type="entry name" value="PROKAR_LIPOPROTEIN"/>
    <property type="match status" value="1"/>
</dbReference>
<dbReference type="InterPro" id="IPR037460">
    <property type="entry name" value="SEST-like"/>
</dbReference>
<dbReference type="SUPFAM" id="SSF52266">
    <property type="entry name" value="SGNH hydrolase"/>
    <property type="match status" value="1"/>
</dbReference>
<dbReference type="OrthoDB" id="5503950at2"/>
<dbReference type="PANTHER" id="PTHR37981:SF1">
    <property type="entry name" value="SGNH HYDROLASE-TYPE ESTERASE DOMAIN-CONTAINING PROTEIN"/>
    <property type="match status" value="1"/>
</dbReference>
<dbReference type="Proteomes" id="UP000244754">
    <property type="component" value="Chromosome"/>
</dbReference>
<protein>
    <submittedName>
        <fullName evidence="1">SGNH/GDSL hydrolase family protein</fullName>
    </submittedName>
</protein>
<dbReference type="PANTHER" id="PTHR37981">
    <property type="entry name" value="LIPASE 2"/>
    <property type="match status" value="1"/>
</dbReference>
<evidence type="ECO:0000313" key="1">
    <source>
        <dbReference type="EMBL" id="AWB84880.1"/>
    </source>
</evidence>